<dbReference type="SUPFAM" id="SSF56954">
    <property type="entry name" value="Outer membrane efflux proteins (OEP)"/>
    <property type="match status" value="1"/>
</dbReference>
<proteinExistence type="inferred from homology"/>
<organism evidence="10 11">
    <name type="scientific">Halorhodospira neutriphila</name>
    <dbReference type="NCBI Taxonomy" id="168379"/>
    <lineage>
        <taxon>Bacteria</taxon>
        <taxon>Pseudomonadati</taxon>
        <taxon>Pseudomonadota</taxon>
        <taxon>Gammaproteobacteria</taxon>
        <taxon>Chromatiales</taxon>
        <taxon>Ectothiorhodospiraceae</taxon>
        <taxon>Halorhodospira</taxon>
    </lineage>
</organism>
<feature type="signal peptide" evidence="9">
    <location>
        <begin position="1"/>
        <end position="31"/>
    </location>
</feature>
<reference evidence="10 11" key="1">
    <citation type="journal article" date="2020" name="Microorganisms">
        <title>Osmotic Adaptation and Compatible Solute Biosynthesis of Phototrophic Bacteria as Revealed from Genome Analyses.</title>
        <authorList>
            <person name="Imhoff J.F."/>
            <person name="Rahn T."/>
            <person name="Kunzel S."/>
            <person name="Keller A."/>
            <person name="Neulinger S.C."/>
        </authorList>
    </citation>
    <scope>NUCLEOTIDE SEQUENCE [LARGE SCALE GENOMIC DNA]</scope>
    <source>
        <strain evidence="10 11">DSM 15116</strain>
    </source>
</reference>
<comment type="similarity">
    <text evidence="2">Belongs to the outer membrane factor (OMF) (TC 1.B.17) family.</text>
</comment>
<keyword evidence="7" id="KW-0998">Cell outer membrane</keyword>
<evidence type="ECO:0000313" key="11">
    <source>
        <dbReference type="Proteomes" id="UP000738126"/>
    </source>
</evidence>
<evidence type="ECO:0000256" key="6">
    <source>
        <dbReference type="ARBA" id="ARBA00023136"/>
    </source>
</evidence>
<keyword evidence="5" id="KW-0812">Transmembrane</keyword>
<dbReference type="RefSeq" id="WP_200260056.1">
    <property type="nucleotide sequence ID" value="NZ_NRSH01000114.1"/>
</dbReference>
<protein>
    <recommendedName>
        <fullName evidence="12">Type I secretion outer membrane protein, TolC family</fullName>
    </recommendedName>
</protein>
<name>A0ABS1E653_9GAMM</name>
<sequence>MRRAKLRPCHRFPRQAASWTLAALLALPAGGAAQEEPGDAAATAGGGKEGLIPAEIDRPAPEQDLQAIYRLARQADRGLAAERSRRRAADEGVDQAIAQFLPQISASGGYVDRKISYPEVDAPDQDTEGWDATLSLTQPIFRRGYLVELERSRSTAEQADIELSLAEQQLVVDVTQAYFDVLLAQDELALVETELEAVESQLRRAERALEVGTGTQTDVDEAQATFDQVRAERVAAQNQLDIARESLRRIIGQHPGELAGLEAGFEPQPVEPSGTEHWVETARRYNLEVQLAAQQEQVARHDVDAQRADRWPEVEIQGEYTYSDTEQDQGFNTRGPLPEEQEERKIYLQVSMPLFTGGGITSRVQQAEAQRTAAAEELADQRRAAALDARSAYLNLRSERERVRALEQALVSARSNEAAVRRGQQVGTRTITDVLNAQSQRFETKRNLAEARYNYLTSFVQLQAAAGMAVDEDVIREVNAQLQAVAP</sequence>
<evidence type="ECO:0000256" key="4">
    <source>
        <dbReference type="ARBA" id="ARBA00022452"/>
    </source>
</evidence>
<comment type="subcellular location">
    <subcellularLocation>
        <location evidence="1">Cell outer membrane</location>
    </subcellularLocation>
</comment>
<accession>A0ABS1E653</accession>
<keyword evidence="8" id="KW-0175">Coiled coil</keyword>
<evidence type="ECO:0000256" key="8">
    <source>
        <dbReference type="SAM" id="Coils"/>
    </source>
</evidence>
<dbReference type="Proteomes" id="UP000738126">
    <property type="component" value="Unassembled WGS sequence"/>
</dbReference>
<keyword evidence="6" id="KW-0472">Membrane</keyword>
<feature type="chain" id="PRO_5047250248" description="Type I secretion outer membrane protein, TolC family" evidence="9">
    <location>
        <begin position="32"/>
        <end position="487"/>
    </location>
</feature>
<evidence type="ECO:0000256" key="1">
    <source>
        <dbReference type="ARBA" id="ARBA00004442"/>
    </source>
</evidence>
<dbReference type="PANTHER" id="PTHR30026">
    <property type="entry name" value="OUTER MEMBRANE PROTEIN TOLC"/>
    <property type="match status" value="1"/>
</dbReference>
<dbReference type="EMBL" id="NRSH01000114">
    <property type="protein sequence ID" value="MBK1727218.1"/>
    <property type="molecule type" value="Genomic_DNA"/>
</dbReference>
<feature type="coiled-coil region" evidence="8">
    <location>
        <begin position="364"/>
        <end position="416"/>
    </location>
</feature>
<dbReference type="NCBIfam" id="TIGR01844">
    <property type="entry name" value="type_I_sec_TolC"/>
    <property type="match status" value="1"/>
</dbReference>
<gene>
    <name evidence="10" type="ORF">CKO13_09350</name>
</gene>
<dbReference type="InterPro" id="IPR051906">
    <property type="entry name" value="TolC-like"/>
</dbReference>
<evidence type="ECO:0000256" key="9">
    <source>
        <dbReference type="SAM" id="SignalP"/>
    </source>
</evidence>
<keyword evidence="11" id="KW-1185">Reference proteome</keyword>
<keyword evidence="3" id="KW-0813">Transport</keyword>
<feature type="coiled-coil region" evidence="8">
    <location>
        <begin position="149"/>
        <end position="246"/>
    </location>
</feature>
<dbReference type="InterPro" id="IPR010130">
    <property type="entry name" value="T1SS_OMP_TolC"/>
</dbReference>
<evidence type="ECO:0000313" key="10">
    <source>
        <dbReference type="EMBL" id="MBK1727218.1"/>
    </source>
</evidence>
<dbReference type="InterPro" id="IPR003423">
    <property type="entry name" value="OMP_efflux"/>
</dbReference>
<dbReference type="Gene3D" id="1.20.1600.10">
    <property type="entry name" value="Outer membrane efflux proteins (OEP)"/>
    <property type="match status" value="1"/>
</dbReference>
<evidence type="ECO:0000256" key="7">
    <source>
        <dbReference type="ARBA" id="ARBA00023237"/>
    </source>
</evidence>
<comment type="caution">
    <text evidence="10">The sequence shown here is derived from an EMBL/GenBank/DDBJ whole genome shotgun (WGS) entry which is preliminary data.</text>
</comment>
<evidence type="ECO:0000256" key="5">
    <source>
        <dbReference type="ARBA" id="ARBA00022692"/>
    </source>
</evidence>
<evidence type="ECO:0000256" key="3">
    <source>
        <dbReference type="ARBA" id="ARBA00022448"/>
    </source>
</evidence>
<dbReference type="Pfam" id="PF02321">
    <property type="entry name" value="OEP"/>
    <property type="match status" value="2"/>
</dbReference>
<dbReference type="PANTHER" id="PTHR30026:SF20">
    <property type="entry name" value="OUTER MEMBRANE PROTEIN TOLC"/>
    <property type="match status" value="1"/>
</dbReference>
<keyword evidence="9" id="KW-0732">Signal</keyword>
<evidence type="ECO:0000256" key="2">
    <source>
        <dbReference type="ARBA" id="ARBA00007613"/>
    </source>
</evidence>
<keyword evidence="4" id="KW-1134">Transmembrane beta strand</keyword>
<evidence type="ECO:0008006" key="12">
    <source>
        <dbReference type="Google" id="ProtNLM"/>
    </source>
</evidence>